<keyword evidence="5" id="KW-1185">Reference proteome</keyword>
<dbReference type="GO" id="GO:0002189">
    <property type="term" value="C:ribose phosphate diphosphokinase complex"/>
    <property type="evidence" value="ECO:0007669"/>
    <property type="project" value="TreeGrafter"/>
</dbReference>
<dbReference type="GO" id="GO:0006164">
    <property type="term" value="P:purine nucleotide biosynthetic process"/>
    <property type="evidence" value="ECO:0007669"/>
    <property type="project" value="TreeGrafter"/>
</dbReference>
<dbReference type="OMA" id="FENFWIT"/>
<comment type="caution">
    <text evidence="4">The sequence shown here is derived from an EMBL/GenBank/DDBJ whole genome shotgun (WGS) entry which is preliminary data.</text>
</comment>
<sequence length="342" mass="37597">MSKAEDAQPLGGPAPKRQRSPPQGFNPTKYVVLSYKTLDTFARRLEAADPERFSVYETKWGKFDDSGMDNIVMGGFSPVNVVMRSHVLFLADFNSNDAILSQLHVLVMLCESFIATLTIYLPYLPTATMERITVEGEVATANTVCRILSGLPHTGGPSRIMFYDLHTLQNRFYLHTGAIATMHTTIPLIKEVLARKGSPIEAIAFPDEGAQKRFGSLFAEYDVVTCGKKRVGNERNVVIQDGDCQGKHVLIIDDMVKTGGTLVECAKALMLHGASAVSAYCAHAAFPHGAEYRFCKGGDRAVFSTFFVTNSNTTVVERILALPKEETLFEVLDILPLVINDL</sequence>
<evidence type="ECO:0000259" key="3">
    <source>
        <dbReference type="Pfam" id="PF00156"/>
    </source>
</evidence>
<dbReference type="SUPFAM" id="SSF53271">
    <property type="entry name" value="PRTase-like"/>
    <property type="match status" value="1"/>
</dbReference>
<dbReference type="PANTHER" id="PTHR10210">
    <property type="entry name" value="RIBOSE-PHOSPHATE DIPHOSPHOKINASE FAMILY MEMBER"/>
    <property type="match status" value="1"/>
</dbReference>
<dbReference type="AlphaFoldDB" id="A0A8J5XE09"/>
<comment type="similarity">
    <text evidence="1">Belongs to the ribose-phosphate pyrophosphokinase family.</text>
</comment>
<evidence type="ECO:0000313" key="5">
    <source>
        <dbReference type="Proteomes" id="UP000751190"/>
    </source>
</evidence>
<evidence type="ECO:0000256" key="2">
    <source>
        <dbReference type="SAM" id="MobiDB-lite"/>
    </source>
</evidence>
<dbReference type="GO" id="GO:0006015">
    <property type="term" value="P:5-phosphoribose 1-diphosphate biosynthetic process"/>
    <property type="evidence" value="ECO:0007669"/>
    <property type="project" value="TreeGrafter"/>
</dbReference>
<accession>A0A8J5XE09</accession>
<dbReference type="GO" id="GO:0000287">
    <property type="term" value="F:magnesium ion binding"/>
    <property type="evidence" value="ECO:0007669"/>
    <property type="project" value="InterPro"/>
</dbReference>
<feature type="domain" description="Phosphoribosyltransferase" evidence="3">
    <location>
        <begin position="242"/>
        <end position="283"/>
    </location>
</feature>
<dbReference type="Pfam" id="PF00156">
    <property type="entry name" value="Pribosyltran"/>
    <property type="match status" value="1"/>
</dbReference>
<evidence type="ECO:0000313" key="4">
    <source>
        <dbReference type="EMBL" id="KAG8467006.1"/>
    </source>
</evidence>
<dbReference type="Proteomes" id="UP000751190">
    <property type="component" value="Unassembled WGS sequence"/>
</dbReference>
<feature type="region of interest" description="Disordered" evidence="2">
    <location>
        <begin position="1"/>
        <end position="27"/>
    </location>
</feature>
<dbReference type="Gene3D" id="3.40.50.2020">
    <property type="match status" value="2"/>
</dbReference>
<organism evidence="4 5">
    <name type="scientific">Diacronema lutheri</name>
    <name type="common">Unicellular marine alga</name>
    <name type="synonym">Monochrysis lutheri</name>
    <dbReference type="NCBI Taxonomy" id="2081491"/>
    <lineage>
        <taxon>Eukaryota</taxon>
        <taxon>Haptista</taxon>
        <taxon>Haptophyta</taxon>
        <taxon>Pavlovophyceae</taxon>
        <taxon>Pavlovales</taxon>
        <taxon>Pavlovaceae</taxon>
        <taxon>Diacronema</taxon>
    </lineage>
</organism>
<gene>
    <name evidence="4" type="ORF">KFE25_000322</name>
</gene>
<dbReference type="GO" id="GO:0005737">
    <property type="term" value="C:cytoplasm"/>
    <property type="evidence" value="ECO:0007669"/>
    <property type="project" value="TreeGrafter"/>
</dbReference>
<dbReference type="OrthoDB" id="10263753at2759"/>
<reference evidence="4" key="1">
    <citation type="submission" date="2021-05" db="EMBL/GenBank/DDBJ databases">
        <title>The genome of the haptophyte Pavlova lutheri (Diacronema luteri, Pavlovales) - a model for lipid biosynthesis in eukaryotic algae.</title>
        <authorList>
            <person name="Hulatt C.J."/>
            <person name="Posewitz M.C."/>
        </authorList>
    </citation>
    <scope>NUCLEOTIDE SEQUENCE</scope>
    <source>
        <strain evidence="4">NIVA-4/92</strain>
    </source>
</reference>
<dbReference type="CDD" id="cd06223">
    <property type="entry name" value="PRTases_typeI"/>
    <property type="match status" value="1"/>
</dbReference>
<dbReference type="InterPro" id="IPR000836">
    <property type="entry name" value="PRTase_dom"/>
</dbReference>
<dbReference type="EMBL" id="JAGTXO010000006">
    <property type="protein sequence ID" value="KAG8467006.1"/>
    <property type="molecule type" value="Genomic_DNA"/>
</dbReference>
<dbReference type="PANTHER" id="PTHR10210:SF45">
    <property type="entry name" value="RIBOSE-PHOSPHATE PYROPHOSPHOKINASE 3, CHLOROPLASTIC"/>
    <property type="match status" value="1"/>
</dbReference>
<dbReference type="InterPro" id="IPR005946">
    <property type="entry name" value="Rib-P_diPkinase"/>
</dbReference>
<protein>
    <recommendedName>
        <fullName evidence="3">Phosphoribosyltransferase domain-containing protein</fullName>
    </recommendedName>
</protein>
<name>A0A8J5XE09_DIALT</name>
<dbReference type="InterPro" id="IPR029057">
    <property type="entry name" value="PRTase-like"/>
</dbReference>
<evidence type="ECO:0000256" key="1">
    <source>
        <dbReference type="ARBA" id="ARBA00006478"/>
    </source>
</evidence>
<proteinExistence type="inferred from homology"/>